<name>A0ABZ2UKZ5_9CYAN</name>
<keyword evidence="2" id="KW-1185">Reference proteome</keyword>
<organism evidence="1 2">
    <name type="scientific">Okeanomitos corallinicola TIOX110</name>
    <dbReference type="NCBI Taxonomy" id="3133117"/>
    <lineage>
        <taxon>Bacteria</taxon>
        <taxon>Bacillati</taxon>
        <taxon>Cyanobacteriota</taxon>
        <taxon>Cyanophyceae</taxon>
        <taxon>Nostocales</taxon>
        <taxon>Aphanizomenonaceae</taxon>
        <taxon>Okeanomitos</taxon>
    </lineage>
</organism>
<evidence type="ECO:0000313" key="2">
    <source>
        <dbReference type="Proteomes" id="UP001483337"/>
    </source>
</evidence>
<protein>
    <submittedName>
        <fullName evidence="1">Uncharacterized protein</fullName>
    </submittedName>
</protein>
<reference evidence="1 2" key="1">
    <citation type="submission" date="2024-04" db="EMBL/GenBank/DDBJ databases">
        <title>Okeanomitos corallinicola gen. &amp; sp. nov. (Nostocales, Cyanobacteria), a new toxic marine heterocyst-forming cyanobacterium from a coral reef.</title>
        <authorList>
            <person name="Li H."/>
            <person name="Li R."/>
            <person name="Kang J."/>
            <person name="Hii K.S."/>
            <person name="Mohamed H.F."/>
            <person name="Xu X."/>
            <person name="Luo Z."/>
        </authorList>
    </citation>
    <scope>NUCLEOTIDE SEQUENCE [LARGE SCALE GENOMIC DNA]</scope>
    <source>
        <strain evidence="1 2">TIOX110</strain>
    </source>
</reference>
<accession>A0ABZ2UKZ5</accession>
<proteinExistence type="predicted"/>
<dbReference type="Proteomes" id="UP001483337">
    <property type="component" value="Chromosome"/>
</dbReference>
<dbReference type="EMBL" id="CP150886">
    <property type="protein sequence ID" value="WZB85964.1"/>
    <property type="molecule type" value="Genomic_DNA"/>
</dbReference>
<gene>
    <name evidence="1" type="ORF">WJM97_11080</name>
</gene>
<sequence length="335" mass="39003">MVDSFPSDLPDFDVQLQQLADRLQQYLTQSLERQQALGELVDAIMRSHRLCRPSKLLPHVVQKISLDLRKQLLHDISHDIDSYNPQRIPIREWANSRRNRALKKILSDHIIIDQIAQEAKKAAPDSNQRRLALNLLVEAIQISDKIHNLNNVSFLLPPSLDGKYIYNEAIQETLLYVCLNIHKYDPSRAHLMTWVNFLLCKKISDVRDKYKKRGITKLPKISKKITDDKHSRIKIVSLDNAETLEIPWQKEAAFSKSQQLRDLIESDPDSVFSNAHITGRPDVNFKVIALEKVWGDKTWEYLADKWQIDSIQTLCSFYNRCVKKFSSTFQEYLQD</sequence>
<dbReference type="RefSeq" id="WP_353928881.1">
    <property type="nucleotide sequence ID" value="NZ_CP150886.1"/>
</dbReference>
<evidence type="ECO:0000313" key="1">
    <source>
        <dbReference type="EMBL" id="WZB85964.1"/>
    </source>
</evidence>